<dbReference type="InterPro" id="IPR050834">
    <property type="entry name" value="Glycosyltransf_2"/>
</dbReference>
<feature type="domain" description="Glycosyltransferase 2-like" evidence="1">
    <location>
        <begin position="18"/>
        <end position="129"/>
    </location>
</feature>
<dbReference type="InterPro" id="IPR001173">
    <property type="entry name" value="Glyco_trans_2-like"/>
</dbReference>
<gene>
    <name evidence="2" type="ORF">PYK22_02290</name>
</gene>
<evidence type="ECO:0000313" key="2">
    <source>
        <dbReference type="EMBL" id="CDM66270.1"/>
    </source>
</evidence>
<dbReference type="Proteomes" id="UP000031518">
    <property type="component" value="Unassembled WGS sequence"/>
</dbReference>
<dbReference type="GO" id="GO:0016740">
    <property type="term" value="F:transferase activity"/>
    <property type="evidence" value="ECO:0007669"/>
    <property type="project" value="UniProtKB-KW"/>
</dbReference>
<accession>A0A0B6X1M4</accession>
<dbReference type="Pfam" id="PF00535">
    <property type="entry name" value="Glycos_transf_2"/>
    <property type="match status" value="1"/>
</dbReference>
<dbReference type="EMBL" id="CBXV010000008">
    <property type="protein sequence ID" value="CDM66270.1"/>
    <property type="molecule type" value="Genomic_DNA"/>
</dbReference>
<reference evidence="2 3" key="2">
    <citation type="submission" date="2015-01" db="EMBL/GenBank/DDBJ databases">
        <title>Complete genome sequence of Pyrinomonas methylaliphatogenes type strain K22T.</title>
        <authorList>
            <person name="Lee K.C.Y."/>
            <person name="Power J.F."/>
            <person name="Dunfield P.F."/>
            <person name="Morgan X.C."/>
            <person name="Huttenhower C."/>
            <person name="Stott M.B."/>
        </authorList>
    </citation>
    <scope>NUCLEOTIDE SEQUENCE [LARGE SCALE GENOMIC DNA]</scope>
    <source>
        <strain evidence="2 3">K22</strain>
    </source>
</reference>
<proteinExistence type="predicted"/>
<sequence length="332" mass="36911">MITSVHKGALVKADPLVSVIIPAYNVAPYIQEALASVFAQTFGDYETIVINDASPDTPELERAIEPCIERVVYIKHAKNGGPGGARNTGLNHARGEYVGFLDGDDAWEPEFLDVQTEALMLDPALDIVCADALLFGDSPLAGKTFFERVPTREPVTLESLLGVESVLVTSGILARKSALVKAGAFDPQFYHSEDFDLWVRVARRGGRIKYTRRQLARHRIHRVSLAYDSTRLFEGQANVYRKLKVILNPDERLSRLIDAQLERCAATVALERGKRAFASGDYQTAAAEIERANAFYRSRKLSCVLAGLRLAPRLLHVLYRARQRLMPRFADA</sequence>
<dbReference type="PANTHER" id="PTHR43685:SF2">
    <property type="entry name" value="GLYCOSYLTRANSFERASE 2-LIKE DOMAIN-CONTAINING PROTEIN"/>
    <property type="match status" value="1"/>
</dbReference>
<keyword evidence="2" id="KW-0808">Transferase</keyword>
<dbReference type="InterPro" id="IPR029044">
    <property type="entry name" value="Nucleotide-diphossugar_trans"/>
</dbReference>
<keyword evidence="3" id="KW-1185">Reference proteome</keyword>
<dbReference type="SUPFAM" id="SSF53448">
    <property type="entry name" value="Nucleotide-diphospho-sugar transferases"/>
    <property type="match status" value="1"/>
</dbReference>
<reference evidence="2 3" key="1">
    <citation type="submission" date="2013-12" db="EMBL/GenBank/DDBJ databases">
        <authorList>
            <person name="Stott M."/>
        </authorList>
    </citation>
    <scope>NUCLEOTIDE SEQUENCE [LARGE SCALE GENOMIC DNA]</scope>
    <source>
        <strain evidence="2 3">K22</strain>
    </source>
</reference>
<evidence type="ECO:0000313" key="3">
    <source>
        <dbReference type="Proteomes" id="UP000031518"/>
    </source>
</evidence>
<dbReference type="OrthoDB" id="111731at2"/>
<dbReference type="Gene3D" id="3.90.550.10">
    <property type="entry name" value="Spore Coat Polysaccharide Biosynthesis Protein SpsA, Chain A"/>
    <property type="match status" value="1"/>
</dbReference>
<name>A0A0B6X1M4_9BACT</name>
<evidence type="ECO:0000259" key="1">
    <source>
        <dbReference type="Pfam" id="PF00535"/>
    </source>
</evidence>
<organism evidence="2 3">
    <name type="scientific">Pyrinomonas methylaliphatogenes</name>
    <dbReference type="NCBI Taxonomy" id="454194"/>
    <lineage>
        <taxon>Bacteria</taxon>
        <taxon>Pseudomonadati</taxon>
        <taxon>Acidobacteriota</taxon>
        <taxon>Blastocatellia</taxon>
        <taxon>Blastocatellales</taxon>
        <taxon>Pyrinomonadaceae</taxon>
        <taxon>Pyrinomonas</taxon>
    </lineage>
</organism>
<dbReference type="CDD" id="cd00761">
    <property type="entry name" value="Glyco_tranf_GTA_type"/>
    <property type="match status" value="1"/>
</dbReference>
<dbReference type="STRING" id="454194.PYK22_02290"/>
<protein>
    <submittedName>
        <fullName evidence="2">Glycosyl transferase</fullName>
    </submittedName>
</protein>
<dbReference type="AlphaFoldDB" id="A0A0B6X1M4"/>
<dbReference type="RefSeq" id="WP_083437803.1">
    <property type="nucleotide sequence ID" value="NZ_CBXV010000008.1"/>
</dbReference>
<dbReference type="PANTHER" id="PTHR43685">
    <property type="entry name" value="GLYCOSYLTRANSFERASE"/>
    <property type="match status" value="1"/>
</dbReference>